<accession>A0A444JMH5</accession>
<dbReference type="Pfam" id="PF03942">
    <property type="entry name" value="DTW"/>
    <property type="match status" value="1"/>
</dbReference>
<feature type="domain" description="DTW" evidence="5">
    <location>
        <begin position="1"/>
        <end position="187"/>
    </location>
</feature>
<evidence type="ECO:0000259" key="5">
    <source>
        <dbReference type="SMART" id="SM01144"/>
    </source>
</evidence>
<evidence type="ECO:0000256" key="1">
    <source>
        <dbReference type="ARBA" id="ARBA00012386"/>
    </source>
</evidence>
<dbReference type="SMART" id="SM01144">
    <property type="entry name" value="DTW"/>
    <property type="match status" value="1"/>
</dbReference>
<keyword evidence="2" id="KW-0808">Transferase</keyword>
<gene>
    <name evidence="6" type="ORF">EDI28_16750</name>
</gene>
<keyword evidence="7" id="KW-1185">Reference proteome</keyword>
<dbReference type="AlphaFoldDB" id="A0A444JMH5"/>
<proteinExistence type="predicted"/>
<reference evidence="6 7" key="1">
    <citation type="submission" date="2018-11" db="EMBL/GenBank/DDBJ databases">
        <title>Photobacterium sp. BEI247 sp. nov., a marine bacterium isolated from Yongle Blue Hole in the South China Sea.</title>
        <authorList>
            <person name="Wang X."/>
        </authorList>
    </citation>
    <scope>NUCLEOTIDE SEQUENCE [LARGE SCALE GENOMIC DNA]</scope>
    <source>
        <strain evidence="7">BEI247</strain>
    </source>
</reference>
<sequence length="193" mass="21818">MSCPRCGFLYNCICDAEPQLSCKVRFILLTHPKELNKDTNTGDLMLRTLPNCQRYTWDRVNPPSALLEELRAANNQPWLLFPSDDQHPAAAYQPAEGKLPLFILLDATWQEARKMVRKSPWLSQLPHLSLTPTSMSAYQLRRNQQAGNLCTCEAGITLLNLLGESAQATQLSLYFQAFIDTFHADKSGHARQL</sequence>
<dbReference type="InterPro" id="IPR039262">
    <property type="entry name" value="DTWD2/TAPT"/>
</dbReference>
<dbReference type="GO" id="GO:0008033">
    <property type="term" value="P:tRNA processing"/>
    <property type="evidence" value="ECO:0007669"/>
    <property type="project" value="UniProtKB-KW"/>
</dbReference>
<evidence type="ECO:0000313" key="6">
    <source>
        <dbReference type="EMBL" id="RWX54281.1"/>
    </source>
</evidence>
<dbReference type="EMBL" id="RJLM01000007">
    <property type="protein sequence ID" value="RWX54281.1"/>
    <property type="molecule type" value="Genomic_DNA"/>
</dbReference>
<organism evidence="6 7">
    <name type="scientific">Photobacterium chitinilyticum</name>
    <dbReference type="NCBI Taxonomy" id="2485123"/>
    <lineage>
        <taxon>Bacteria</taxon>
        <taxon>Pseudomonadati</taxon>
        <taxon>Pseudomonadota</taxon>
        <taxon>Gammaproteobacteria</taxon>
        <taxon>Vibrionales</taxon>
        <taxon>Vibrionaceae</taxon>
        <taxon>Photobacterium</taxon>
    </lineage>
</organism>
<comment type="caution">
    <text evidence="6">The sequence shown here is derived from an EMBL/GenBank/DDBJ whole genome shotgun (WGS) entry which is preliminary data.</text>
</comment>
<evidence type="ECO:0000256" key="4">
    <source>
        <dbReference type="ARBA" id="ARBA00022694"/>
    </source>
</evidence>
<dbReference type="PANTHER" id="PTHR21392">
    <property type="entry name" value="TRNA-URIDINE AMINOCARBOXYPROPYLTRANSFERASE 2"/>
    <property type="match status" value="1"/>
</dbReference>
<dbReference type="OrthoDB" id="370626at2"/>
<dbReference type="InterPro" id="IPR005636">
    <property type="entry name" value="DTW"/>
</dbReference>
<dbReference type="Proteomes" id="UP000287563">
    <property type="component" value="Unassembled WGS sequence"/>
</dbReference>
<dbReference type="GO" id="GO:0016432">
    <property type="term" value="F:tRNA-uridine aminocarboxypropyltransferase activity"/>
    <property type="evidence" value="ECO:0007669"/>
    <property type="project" value="UniProtKB-EC"/>
</dbReference>
<evidence type="ECO:0000313" key="7">
    <source>
        <dbReference type="Proteomes" id="UP000287563"/>
    </source>
</evidence>
<name>A0A444JMH5_9GAMM</name>
<evidence type="ECO:0000256" key="2">
    <source>
        <dbReference type="ARBA" id="ARBA00022679"/>
    </source>
</evidence>
<dbReference type="EC" id="2.5.1.25" evidence="1"/>
<protein>
    <recommendedName>
        <fullName evidence="1">tRNA-uridine aminocarboxypropyltransferase</fullName>
        <ecNumber evidence="1">2.5.1.25</ecNumber>
    </recommendedName>
</protein>
<dbReference type="PANTHER" id="PTHR21392:SF1">
    <property type="entry name" value="TRNA-URIDINE AMINOCARBOXYPROPYLTRANSFERASE"/>
    <property type="match status" value="1"/>
</dbReference>
<evidence type="ECO:0000256" key="3">
    <source>
        <dbReference type="ARBA" id="ARBA00022691"/>
    </source>
</evidence>
<keyword evidence="3" id="KW-0949">S-adenosyl-L-methionine</keyword>
<keyword evidence="4" id="KW-0819">tRNA processing</keyword>
<dbReference type="RefSeq" id="WP_128785011.1">
    <property type="nucleotide sequence ID" value="NZ_RJLM01000007.1"/>
</dbReference>